<dbReference type="Proteomes" id="UP001565236">
    <property type="component" value="Unassembled WGS sequence"/>
</dbReference>
<name>A0ABV4DMA4_9LACO</name>
<gene>
    <name evidence="1" type="ORF">AALT52_01675</name>
</gene>
<dbReference type="RefSeq" id="WP_369940599.1">
    <property type="nucleotide sequence ID" value="NZ_JBCLUF010000004.1"/>
</dbReference>
<evidence type="ECO:0000313" key="1">
    <source>
        <dbReference type="EMBL" id="MEY8661608.1"/>
    </source>
</evidence>
<accession>A0ABV4DMA4</accession>
<organism evidence="1 2">
    <name type="scientific">Ligilactobacillus faecis</name>
    <dbReference type="NCBI Taxonomy" id="762833"/>
    <lineage>
        <taxon>Bacteria</taxon>
        <taxon>Bacillati</taxon>
        <taxon>Bacillota</taxon>
        <taxon>Bacilli</taxon>
        <taxon>Lactobacillales</taxon>
        <taxon>Lactobacillaceae</taxon>
        <taxon>Ligilactobacillus</taxon>
    </lineage>
</organism>
<sequence>MIWPTNGQVPTGYYQEMLARLQKTKVKLDVRQHRFTPDELRQKLTAEELETGLVVVVGSAPVVLQVEQTLKAVGFSEKQILDERLTM</sequence>
<comment type="caution">
    <text evidence="1">The sequence shown here is derived from an EMBL/GenBank/DDBJ whole genome shotgun (WGS) entry which is preliminary data.</text>
</comment>
<evidence type="ECO:0000313" key="2">
    <source>
        <dbReference type="Proteomes" id="UP001565236"/>
    </source>
</evidence>
<protein>
    <submittedName>
        <fullName evidence="1">Uncharacterized protein</fullName>
    </submittedName>
</protein>
<proteinExistence type="predicted"/>
<reference evidence="1 2" key="1">
    <citation type="submission" date="2024-03" db="EMBL/GenBank/DDBJ databases">
        <title>Mouse gut bacterial collection (mGBC) of GemPharmatech.</title>
        <authorList>
            <person name="He Y."/>
            <person name="Dong L."/>
            <person name="Wu D."/>
            <person name="Gao X."/>
            <person name="Lin Z."/>
        </authorList>
    </citation>
    <scope>NUCLEOTIDE SEQUENCE [LARGE SCALE GENOMIC DNA]</scope>
    <source>
        <strain evidence="1 2">15-30</strain>
    </source>
</reference>
<keyword evidence="2" id="KW-1185">Reference proteome</keyword>
<dbReference type="EMBL" id="JBCLUF010000004">
    <property type="protein sequence ID" value="MEY8661608.1"/>
    <property type="molecule type" value="Genomic_DNA"/>
</dbReference>